<dbReference type="Proteomes" id="UP000239239">
    <property type="component" value="Unassembled WGS sequence"/>
</dbReference>
<proteinExistence type="inferred from homology"/>
<keyword evidence="5" id="KW-0282">Flagellum</keyword>
<dbReference type="InterPro" id="IPR006135">
    <property type="entry name" value="T3SS_substrate_exporter"/>
</dbReference>
<evidence type="ECO:0000256" key="2">
    <source>
        <dbReference type="ARBA" id="ARBA00021622"/>
    </source>
</evidence>
<evidence type="ECO:0000256" key="4">
    <source>
        <dbReference type="ARBA" id="ARBA00025078"/>
    </source>
</evidence>
<keyword evidence="5" id="KW-0966">Cell projection</keyword>
<reference evidence="5 6" key="1">
    <citation type="submission" date="2018-02" db="EMBL/GenBank/DDBJ databases">
        <title>Draft genome sequences of four Legionella pneumophila clinical strains isolated in Ontario.</title>
        <authorList>
            <person name="Fortuna A."/>
            <person name="Ramnarine R."/>
            <person name="Li A."/>
            <person name="Frantz C."/>
            <person name="Mallo G."/>
        </authorList>
    </citation>
    <scope>NUCLEOTIDE SEQUENCE [LARGE SCALE GENOMIC DNA]</scope>
    <source>
        <strain evidence="5 6">LG61</strain>
    </source>
</reference>
<dbReference type="Gene3D" id="3.40.1690.10">
    <property type="entry name" value="secretion proteins EscU"/>
    <property type="match status" value="1"/>
</dbReference>
<evidence type="ECO:0000313" key="5">
    <source>
        <dbReference type="EMBL" id="PPK29040.1"/>
    </source>
</evidence>
<keyword evidence="3" id="KW-1006">Bacterial flagellum protein export</keyword>
<keyword evidence="3" id="KW-0813">Transport</keyword>
<dbReference type="Pfam" id="PF01312">
    <property type="entry name" value="Bac_export_2"/>
    <property type="match status" value="1"/>
</dbReference>
<evidence type="ECO:0000256" key="1">
    <source>
        <dbReference type="ARBA" id="ARBA00010690"/>
    </source>
</evidence>
<name>A0A2S6EV59_LEGPN</name>
<keyword evidence="5" id="KW-0969">Cilium</keyword>
<dbReference type="PANTHER" id="PTHR30531">
    <property type="entry name" value="FLAGELLAR BIOSYNTHETIC PROTEIN FLHB"/>
    <property type="match status" value="1"/>
</dbReference>
<organism evidence="5 6">
    <name type="scientific">Legionella pneumophila</name>
    <dbReference type="NCBI Taxonomy" id="446"/>
    <lineage>
        <taxon>Bacteria</taxon>
        <taxon>Pseudomonadati</taxon>
        <taxon>Pseudomonadota</taxon>
        <taxon>Gammaproteobacteria</taxon>
        <taxon>Legionellales</taxon>
        <taxon>Legionellaceae</taxon>
        <taxon>Legionella</taxon>
    </lineage>
</organism>
<dbReference type="OrthoDB" id="5244399at2"/>
<dbReference type="InterPro" id="IPR029025">
    <property type="entry name" value="T3SS_substrate_exporter_C"/>
</dbReference>
<dbReference type="PANTHER" id="PTHR30531:SF12">
    <property type="entry name" value="FLAGELLAR BIOSYNTHETIC PROTEIN FLHB"/>
    <property type="match status" value="1"/>
</dbReference>
<dbReference type="AlphaFoldDB" id="A0A2S6EV59"/>
<comment type="caution">
    <text evidence="5">The sequence shown here is derived from an EMBL/GenBank/DDBJ whole genome shotgun (WGS) entry which is preliminary data.</text>
</comment>
<sequence>MEAASWVGRKSYRCHKPSFIGYKNMKRKKPVAVALRYDGNSPPKVTAKGEGLFAQQIINTAKEHGIPLEQNPELTALLSQVRLNEEIPKALYIAVAQILAFLYYIDGKKSKE</sequence>
<accession>A0A2S6EV59</accession>
<dbReference type="GO" id="GO:0009306">
    <property type="term" value="P:protein secretion"/>
    <property type="evidence" value="ECO:0007669"/>
    <property type="project" value="InterPro"/>
</dbReference>
<dbReference type="SUPFAM" id="SSF160544">
    <property type="entry name" value="EscU C-terminal domain-like"/>
    <property type="match status" value="1"/>
</dbReference>
<comment type="function">
    <text evidence="4">Required for formation of the rod structure in the basal body of the flagellar apparatus. Together with FliI and FliH, may constitute the export apparatus of flagellin.</text>
</comment>
<keyword evidence="3" id="KW-0653">Protein transport</keyword>
<comment type="similarity">
    <text evidence="1">Belongs to the type III secretion exporter family.</text>
</comment>
<evidence type="ECO:0000256" key="3">
    <source>
        <dbReference type="ARBA" id="ARBA00023225"/>
    </source>
</evidence>
<dbReference type="EMBL" id="PQWY01000019">
    <property type="protein sequence ID" value="PPK29040.1"/>
    <property type="molecule type" value="Genomic_DNA"/>
</dbReference>
<gene>
    <name evidence="5" type="ORF">C3928_13745</name>
</gene>
<dbReference type="GO" id="GO:0005886">
    <property type="term" value="C:plasma membrane"/>
    <property type="evidence" value="ECO:0007669"/>
    <property type="project" value="TreeGrafter"/>
</dbReference>
<evidence type="ECO:0000313" key="6">
    <source>
        <dbReference type="Proteomes" id="UP000239239"/>
    </source>
</evidence>
<protein>
    <recommendedName>
        <fullName evidence="2">Flagellar biosynthetic protein FlhB</fullName>
    </recommendedName>
</protein>